<evidence type="ECO:0000313" key="1">
    <source>
        <dbReference type="EMBL" id="CCG07725.1"/>
    </source>
</evidence>
<accession>H6SS46</accession>
<gene>
    <name evidence="1" type="ORF">RSPPHO_01099</name>
</gene>
<proteinExistence type="predicted"/>
<dbReference type="PATRIC" id="fig|1150469.3.peg.1250"/>
<name>H6SS46_PARPM</name>
<protein>
    <recommendedName>
        <fullName evidence="3">Ferrous iron transporter FeoA domain-containing protein</fullName>
    </recommendedName>
</protein>
<dbReference type="Proteomes" id="UP000033220">
    <property type="component" value="Chromosome DSM 122"/>
</dbReference>
<dbReference type="EMBL" id="HE663493">
    <property type="protein sequence ID" value="CCG07725.1"/>
    <property type="molecule type" value="Genomic_DNA"/>
</dbReference>
<sequence length="95" mass="10145">MLGRPGGPLMRETTMTRRTQHALAWVERARRCRDIPLNEAPAGSVWRLSTGLPGIPSGAALLVVGREPGAWVLRVKGQEITVSAAIAAHVTLSPV</sequence>
<dbReference type="HOGENOM" id="CLU_2370942_0_0_5"/>
<evidence type="ECO:0008006" key="3">
    <source>
        <dbReference type="Google" id="ProtNLM"/>
    </source>
</evidence>
<evidence type="ECO:0000313" key="2">
    <source>
        <dbReference type="Proteomes" id="UP000033220"/>
    </source>
</evidence>
<dbReference type="KEGG" id="rpm:RSPPHO_01099"/>
<organism evidence="1 2">
    <name type="scientific">Pararhodospirillum photometricum DSM 122</name>
    <dbReference type="NCBI Taxonomy" id="1150469"/>
    <lineage>
        <taxon>Bacteria</taxon>
        <taxon>Pseudomonadati</taxon>
        <taxon>Pseudomonadota</taxon>
        <taxon>Alphaproteobacteria</taxon>
        <taxon>Rhodospirillales</taxon>
        <taxon>Rhodospirillaceae</taxon>
        <taxon>Pararhodospirillum</taxon>
    </lineage>
</organism>
<dbReference type="AlphaFoldDB" id="H6SS46"/>
<reference evidence="1 2" key="1">
    <citation type="submission" date="2012-02" db="EMBL/GenBank/DDBJ databases">
        <title>Shotgun genome sequence of Phaeospirillum photometricum DSM 122.</title>
        <authorList>
            <person name="Duquesne K."/>
            <person name="Sturgis J."/>
        </authorList>
    </citation>
    <scope>NUCLEOTIDE SEQUENCE [LARGE SCALE GENOMIC DNA]</scope>
    <source>
        <strain evidence="2">DSM122</strain>
    </source>
</reference>
<keyword evidence="2" id="KW-1185">Reference proteome</keyword>